<dbReference type="Proteomes" id="UP000242792">
    <property type="component" value="Chromosome"/>
</dbReference>
<evidence type="ECO:0000313" key="3">
    <source>
        <dbReference type="EMBL" id="KUF39738.1"/>
    </source>
</evidence>
<feature type="domain" description="Ysc84 actin-binding" evidence="1">
    <location>
        <begin position="106"/>
        <end position="189"/>
    </location>
</feature>
<dbReference type="EMBL" id="CP020121">
    <property type="protein sequence ID" value="AQZ97297.1"/>
    <property type="molecule type" value="Genomic_DNA"/>
</dbReference>
<accession>A0A1V0BBJ1</accession>
<organism evidence="3 4">
    <name type="scientific">Comamonas kerstersii</name>
    <dbReference type="NCBI Taxonomy" id="225992"/>
    <lineage>
        <taxon>Bacteria</taxon>
        <taxon>Pseudomonadati</taxon>
        <taxon>Pseudomonadota</taxon>
        <taxon>Betaproteobacteria</taxon>
        <taxon>Burkholderiales</taxon>
        <taxon>Comamonadaceae</taxon>
        <taxon>Comamonas</taxon>
    </lineage>
</organism>
<evidence type="ECO:0000313" key="2">
    <source>
        <dbReference type="EMBL" id="AQZ97297.1"/>
    </source>
</evidence>
<evidence type="ECO:0000259" key="1">
    <source>
        <dbReference type="Pfam" id="PF04366"/>
    </source>
</evidence>
<keyword evidence="4" id="KW-1185">Reference proteome</keyword>
<sequence>MKQSLQAKVWAASLVAVLGMVGCSTTGTTQGQGGAPSTRAELEVQSTAALNRLYKAMPDTQQLVAKSTGVLICPAVIGGSFVVGAEYGQCVLRSGGATHGVYRLMGASVGWQAGGLSKSVIYVFTTRDAYQNFVDSDGVSFGAGVNVAVGRAGVNGRIDTETAMAPVSAYVLNNVGLEAGASVQGLKFSKIAQ</sequence>
<dbReference type="CDD" id="cd11524">
    <property type="entry name" value="SYLF"/>
    <property type="match status" value="1"/>
</dbReference>
<name>A0A0W7YXB6_9BURK</name>
<evidence type="ECO:0000313" key="4">
    <source>
        <dbReference type="Proteomes" id="UP000053300"/>
    </source>
</evidence>
<accession>A0A0W7YXB6</accession>
<dbReference type="PROSITE" id="PS51257">
    <property type="entry name" value="PROKAR_LIPOPROTEIN"/>
    <property type="match status" value="1"/>
</dbReference>
<dbReference type="EMBL" id="LPXH01000034">
    <property type="protein sequence ID" value="KUF39738.1"/>
    <property type="molecule type" value="Genomic_DNA"/>
</dbReference>
<dbReference type="AlphaFoldDB" id="A0A0W7YXB6"/>
<protein>
    <recommendedName>
        <fullName evidence="1">Ysc84 actin-binding domain-containing protein</fullName>
    </recommendedName>
</protein>
<proteinExistence type="predicted"/>
<dbReference type="STRING" id="225992.B5M06_02450"/>
<gene>
    <name evidence="3" type="ORF">AS359_12875</name>
    <name evidence="2" type="ORF">B5M06_02450</name>
</gene>
<reference evidence="3 4" key="1">
    <citation type="submission" date="2015-12" db="EMBL/GenBank/DDBJ databases">
        <title>Complete genome sequence of a multi-drug resistant strain Acidovorax sp. 12322-1.</title>
        <authorList>
            <person name="Ming D."/>
            <person name="Wang M."/>
            <person name="Hu S."/>
            <person name="Zhou Y."/>
            <person name="Jiang T."/>
        </authorList>
    </citation>
    <scope>NUCLEOTIDE SEQUENCE [LARGE SCALE GENOMIC DNA]</scope>
    <source>
        <strain evidence="3 4">12322-1</strain>
    </source>
</reference>
<dbReference type="KEGG" id="cke:B5M06_02450"/>
<dbReference type="Pfam" id="PF04366">
    <property type="entry name" value="Ysc84"/>
    <property type="match status" value="1"/>
</dbReference>
<reference evidence="2 5" key="2">
    <citation type="submission" date="2017-03" db="EMBL/GenBank/DDBJ databases">
        <title>Rapid Whole Genome Sequencing of Comamonas kerstersii Causing Continuous ambulatory Peritoneal Dialysis-Associated Peritonitis.</title>
        <authorList>
            <person name="Zheng B."/>
        </authorList>
    </citation>
    <scope>NUCLEOTIDE SEQUENCE [LARGE SCALE GENOMIC DNA]</scope>
    <source>
        <strain evidence="2 5">8943</strain>
    </source>
</reference>
<evidence type="ECO:0000313" key="5">
    <source>
        <dbReference type="Proteomes" id="UP000242792"/>
    </source>
</evidence>
<dbReference type="OrthoDB" id="198978at2"/>
<dbReference type="InterPro" id="IPR007461">
    <property type="entry name" value="Ysc84_actin-binding"/>
</dbReference>
<dbReference type="Proteomes" id="UP000053300">
    <property type="component" value="Unassembled WGS sequence"/>
</dbReference>
<accession>A0A1V3TPA9</accession>